<gene>
    <name evidence="1" type="primary">SDH3</name>
    <name evidence="1" type="ORF">FBU59_003563</name>
</gene>
<accession>A0ACC1J812</accession>
<protein>
    <submittedName>
        <fullName evidence="1">Cytochrome b subunit of succinate dehydrogenase, Sdh3p</fullName>
    </submittedName>
</protein>
<dbReference type="EMBL" id="JANBPW010002317">
    <property type="protein sequence ID" value="KAJ1941223.1"/>
    <property type="molecule type" value="Genomic_DNA"/>
</dbReference>
<reference evidence="1" key="1">
    <citation type="submission" date="2022-07" db="EMBL/GenBank/DDBJ databases">
        <title>Phylogenomic reconstructions and comparative analyses of Kickxellomycotina fungi.</title>
        <authorList>
            <person name="Reynolds N.K."/>
            <person name="Stajich J.E."/>
            <person name="Barry K."/>
            <person name="Grigoriev I.V."/>
            <person name="Crous P."/>
            <person name="Smith M.E."/>
        </authorList>
    </citation>
    <scope>NUCLEOTIDE SEQUENCE</scope>
    <source>
        <strain evidence="1">NRRL 5244</strain>
    </source>
</reference>
<proteinExistence type="predicted"/>
<name>A0ACC1J812_9FUNG</name>
<comment type="caution">
    <text evidence="1">The sequence shown here is derived from an EMBL/GenBank/DDBJ whole genome shotgun (WGS) entry which is preliminary data.</text>
</comment>
<evidence type="ECO:0000313" key="2">
    <source>
        <dbReference type="Proteomes" id="UP001150603"/>
    </source>
</evidence>
<sequence length="174" mass="18435">MFSAITRTGAFSAARLPFNRAVAARSARAFIATPMRCNDEPQSVVAARAKQHRPISPHLNIYQPQMSWVLSGLNRLTAISVGGSAMLYTAAFGLAPALGMDLSSSVVAGSLASYPGLLLAAKAAISSCFSYHIFSGFRHLLWDTGRSLTNQGVINTGYATIAATAVATIYLTFF</sequence>
<keyword evidence="2" id="KW-1185">Reference proteome</keyword>
<organism evidence="1 2">
    <name type="scientific">Linderina macrospora</name>
    <dbReference type="NCBI Taxonomy" id="4868"/>
    <lineage>
        <taxon>Eukaryota</taxon>
        <taxon>Fungi</taxon>
        <taxon>Fungi incertae sedis</taxon>
        <taxon>Zoopagomycota</taxon>
        <taxon>Kickxellomycotina</taxon>
        <taxon>Kickxellomycetes</taxon>
        <taxon>Kickxellales</taxon>
        <taxon>Kickxellaceae</taxon>
        <taxon>Linderina</taxon>
    </lineage>
</organism>
<evidence type="ECO:0000313" key="1">
    <source>
        <dbReference type="EMBL" id="KAJ1941223.1"/>
    </source>
</evidence>
<dbReference type="Proteomes" id="UP001150603">
    <property type="component" value="Unassembled WGS sequence"/>
</dbReference>